<feature type="region of interest" description="Disordered" evidence="1">
    <location>
        <begin position="1213"/>
        <end position="1266"/>
    </location>
</feature>
<organism evidence="4">
    <name type="scientific">Mycoplasma feriruminatoris</name>
    <dbReference type="NCBI Taxonomy" id="1179777"/>
    <lineage>
        <taxon>Bacteria</taxon>
        <taxon>Bacillati</taxon>
        <taxon>Mycoplasmatota</taxon>
        <taxon>Mollicutes</taxon>
        <taxon>Mycoplasmataceae</taxon>
        <taxon>Mycoplasma</taxon>
    </lineage>
</organism>
<proteinExistence type="predicted"/>
<keyword evidence="2" id="KW-0812">Transmembrane</keyword>
<keyword evidence="3" id="KW-0732">Signal</keyword>
<evidence type="ECO:0000256" key="1">
    <source>
        <dbReference type="SAM" id="MobiDB-lite"/>
    </source>
</evidence>
<dbReference type="EMBL" id="LR739237">
    <property type="protein sequence ID" value="VZS00145.1"/>
    <property type="molecule type" value="Genomic_DNA"/>
</dbReference>
<name>A0A654IND5_9MOLU</name>
<evidence type="ECO:0000256" key="2">
    <source>
        <dbReference type="SAM" id="Phobius"/>
    </source>
</evidence>
<evidence type="ECO:0000256" key="3">
    <source>
        <dbReference type="SAM" id="SignalP"/>
    </source>
</evidence>
<dbReference type="InterPro" id="IPR005046">
    <property type="entry name" value="DUF285"/>
</dbReference>
<reference evidence="4" key="1">
    <citation type="submission" date="2019-11" db="EMBL/GenBank/DDBJ databases">
        <authorList>
            <person name="Falquet L."/>
            <person name="Falquet L."/>
        </authorList>
    </citation>
    <scope>NUCLEOTIDE SEQUENCE</scope>
    <source>
        <strain evidence="4">14/OD_0492</strain>
    </source>
</reference>
<dbReference type="InterPro" id="IPR011889">
    <property type="entry name" value="Liste_lipo_26"/>
</dbReference>
<feature type="signal peptide" evidence="3">
    <location>
        <begin position="1"/>
        <end position="23"/>
    </location>
</feature>
<dbReference type="Pfam" id="PF03382">
    <property type="entry name" value="DUF285"/>
    <property type="match status" value="4"/>
</dbReference>
<gene>
    <name evidence="4" type="ORF">MF5582_00449</name>
</gene>
<protein>
    <submittedName>
        <fullName evidence="4">Uncharacterized protein</fullName>
    </submittedName>
</protein>
<sequence>MKKLLTLLTISTLLVIPTSSSFLINKNSNVTKVTYYSDNSNKVESKINDIWNKNFKDKLNSAKKFKWILEELKEKLKTSNLNSVDIKLGKETEQNNRFKFDTNDQKFVIKVNGKTISLETGAVKKAWKPMKFKGKHNNNETTDSKDGEFDASTWDDTNFVVYELGYYDDGEQIQAIKLPHGVVSVPKELPKEITSLKELFQDATDFNDPNIKNWDTSNVEVMESMFEGASKFNQDLDQWNTKNVSNMSFMFSEATEFNGKISNWNTSKVTLMSGMFKKAKSFNQDINTKYWKNKNKYSMSWDVSNVRNMLSMFEGATNFNSDLYNWDTKNVSAMRDMFNGATSFNKDISNFNITRVVDFTNMFKDTTSFNKNLSNWIISNDKIKQFENTNTSWISYYKPRSKRQALDIVEKENKSYLKTTNSLYDEEITKLIEKHKIEVEKQKAEVEPRKQKEIANKIKEIWNKDFKNKLNSAQKYKDIFKELQEKINKENNLKSVSIKLANQSLKNNRFKFDSTDTTFDPSIKIEPQSLDILLDNQTIKLDPGSVKRAWKAVEFKGKTNGEHASSKENEWDISYWDDKDFEVYELGYYDDGEQIRAIKLPKDVKIVPDHLPKEITSTKELFAFSNQFNNEVIKKWDMSNIEDMSGMFLGAAKFNQDLSSWDTSNVTNMSKMFLNAKEFNSKIFNKVDNVTDMSSMFLNAIAFNQDLSNWKVDNVKNMNSMFLGATNFNQNLNQWNVENITDMSYMFKNATLFNNQLSSWKPKNVINMSNMFEGATKFDQDISRWEVSNVKNMQDMFKNAKTFNKNLADWDVSKVSNMHGMFELADKFNGDISKWDTKNVKDMSSMFKGATEFNKDISNWNTSNVTNMSYMFSEAVNFNQNINTKEVNKQKTWDVSNVKDMESMFDGATKFNSILSKWNTTNVTNMSKMFKDAKHFNSDISNFDIKNVKDFNSMFKNAIEFNQDLSKWSFKHLNIKDIITAIENYDLNAKAWKEEWKPDNQIKDKIALPVFIKNTQLGEISEKNDKEILKKLGILNPNLEINELFVTSISNNSAIINAGSNPKQHHGVYEGQILVWFTVKKSEPVQPQPPTDKPFIRPLIPIRPINPNDNKITLSEIIKKDQLGEINFRSANEILKKLASLNKDINIYELVVTNITKNSAIVSARLDSDYIGSVLVSFNIKKPQAIKWEKPIFNTTDDWFLYPVISNNKNIIDPVKPNKPVEPKPDKPNKPTNPSNPITPNKPDKPADNKPTTPTTPTNNKKPEAKKVNNNKAAFIGIGVTLLAIILISSVALILKRKKK</sequence>
<feature type="compositionally biased region" description="Low complexity" evidence="1">
    <location>
        <begin position="1230"/>
        <end position="1241"/>
    </location>
</feature>
<feature type="transmembrane region" description="Helical" evidence="2">
    <location>
        <begin position="1273"/>
        <end position="1295"/>
    </location>
</feature>
<dbReference type="NCBIfam" id="TIGR02167">
    <property type="entry name" value="Liste_lipo_26"/>
    <property type="match status" value="7"/>
</dbReference>
<accession>A0A654IND5</accession>
<evidence type="ECO:0000313" key="4">
    <source>
        <dbReference type="EMBL" id="VZS00145.1"/>
    </source>
</evidence>
<keyword evidence="2" id="KW-1133">Transmembrane helix</keyword>
<feature type="compositionally biased region" description="Low complexity" evidence="1">
    <location>
        <begin position="1249"/>
        <end position="1260"/>
    </location>
</feature>
<feature type="compositionally biased region" description="Basic and acidic residues" evidence="1">
    <location>
        <begin position="1219"/>
        <end position="1229"/>
    </location>
</feature>
<feature type="chain" id="PRO_5024885450" evidence="3">
    <location>
        <begin position="24"/>
        <end position="1300"/>
    </location>
</feature>
<keyword evidence="2" id="KW-0472">Membrane</keyword>